<sequence>MCLSPWEIITRKRLQWRWLATLLFGLIHGFGFSYILQGMLIRPAYRKVHWYASYAYIRRYEGGYGAIAGHGEEEQHAGIRLPIKPIKQTPRTTA</sequence>
<name>A0ABW0VZT0_9BACL</name>
<dbReference type="RefSeq" id="WP_379188283.1">
    <property type="nucleotide sequence ID" value="NZ_JBHSOW010000040.1"/>
</dbReference>
<organism evidence="2 3">
    <name type="scientific">Paenibacillus solisilvae</name>
    <dbReference type="NCBI Taxonomy" id="2486751"/>
    <lineage>
        <taxon>Bacteria</taxon>
        <taxon>Bacillati</taxon>
        <taxon>Bacillota</taxon>
        <taxon>Bacilli</taxon>
        <taxon>Bacillales</taxon>
        <taxon>Paenibacillaceae</taxon>
        <taxon>Paenibacillus</taxon>
    </lineage>
</organism>
<evidence type="ECO:0000313" key="3">
    <source>
        <dbReference type="Proteomes" id="UP001596047"/>
    </source>
</evidence>
<feature type="transmembrane region" description="Helical" evidence="1">
    <location>
        <begin position="16"/>
        <end position="36"/>
    </location>
</feature>
<evidence type="ECO:0000256" key="1">
    <source>
        <dbReference type="SAM" id="Phobius"/>
    </source>
</evidence>
<keyword evidence="3" id="KW-1185">Reference proteome</keyword>
<evidence type="ECO:0000313" key="2">
    <source>
        <dbReference type="EMBL" id="MFC5649675.1"/>
    </source>
</evidence>
<dbReference type="InterPro" id="IPR032809">
    <property type="entry name" value="Put_HupE_UreJ"/>
</dbReference>
<reference evidence="3" key="1">
    <citation type="journal article" date="2019" name="Int. J. Syst. Evol. Microbiol.">
        <title>The Global Catalogue of Microorganisms (GCM) 10K type strain sequencing project: providing services to taxonomists for standard genome sequencing and annotation.</title>
        <authorList>
            <consortium name="The Broad Institute Genomics Platform"/>
            <consortium name="The Broad Institute Genome Sequencing Center for Infectious Disease"/>
            <person name="Wu L."/>
            <person name="Ma J."/>
        </authorList>
    </citation>
    <scope>NUCLEOTIDE SEQUENCE [LARGE SCALE GENOMIC DNA]</scope>
    <source>
        <strain evidence="3">CGMCC 1.3240</strain>
    </source>
</reference>
<dbReference type="Pfam" id="PF13795">
    <property type="entry name" value="HupE_UreJ_2"/>
    <property type="match status" value="1"/>
</dbReference>
<comment type="caution">
    <text evidence="2">The sequence shown here is derived from an EMBL/GenBank/DDBJ whole genome shotgun (WGS) entry which is preliminary data.</text>
</comment>
<gene>
    <name evidence="2" type="ORF">ACFPYJ_11185</name>
</gene>
<dbReference type="Proteomes" id="UP001596047">
    <property type="component" value="Unassembled WGS sequence"/>
</dbReference>
<accession>A0ABW0VZT0</accession>
<keyword evidence="1" id="KW-0812">Transmembrane</keyword>
<protein>
    <submittedName>
        <fullName evidence="2">HupE/UreJ family protein</fullName>
    </submittedName>
</protein>
<dbReference type="EMBL" id="JBHSOW010000040">
    <property type="protein sequence ID" value="MFC5649675.1"/>
    <property type="molecule type" value="Genomic_DNA"/>
</dbReference>
<keyword evidence="1" id="KW-1133">Transmembrane helix</keyword>
<proteinExistence type="predicted"/>
<keyword evidence="1" id="KW-0472">Membrane</keyword>